<comment type="caution">
    <text evidence="1">The sequence shown here is derived from an EMBL/GenBank/DDBJ whole genome shotgun (WGS) entry which is preliminary data.</text>
</comment>
<accession>A0A2M9Y6S8</accession>
<dbReference type="OrthoDB" id="328929at2"/>
<organism evidence="1 2">
    <name type="scientific">Leptospira brenneri</name>
    <dbReference type="NCBI Taxonomy" id="2023182"/>
    <lineage>
        <taxon>Bacteria</taxon>
        <taxon>Pseudomonadati</taxon>
        <taxon>Spirochaetota</taxon>
        <taxon>Spirochaetia</taxon>
        <taxon>Leptospirales</taxon>
        <taxon>Leptospiraceae</taxon>
        <taxon>Leptospira</taxon>
    </lineage>
</organism>
<gene>
    <name evidence="1" type="ORF">EHQ30_03665</name>
</gene>
<dbReference type="RefSeq" id="WP_100789293.1">
    <property type="nucleotide sequence ID" value="NZ_NPDQ01000001.1"/>
</dbReference>
<dbReference type="AlphaFoldDB" id="A0A2M9Y6S8"/>
<evidence type="ECO:0000313" key="1">
    <source>
        <dbReference type="EMBL" id="TGK95741.1"/>
    </source>
</evidence>
<dbReference type="Proteomes" id="UP000297891">
    <property type="component" value="Unassembled WGS sequence"/>
</dbReference>
<sequence>MKNLILICSLSLGFFCSESKKFEDAYKETLLLQYLTTANAPQETCESIITNKDLCFKAYHAAVGGTFTETSSAVKTITCQTMIENSAYKNMSGIAQTCAFNCQVIDWKSKTNSGVCTQSTIPALVESSLTGSSVISCLRSCFATTNNQISTEQIPLFLLFNNIQNGE</sequence>
<reference evidence="1" key="1">
    <citation type="journal article" date="2019" name="PLoS Negl. Trop. Dis.">
        <title>Revisiting the worldwide diversity of Leptospira species in the environment.</title>
        <authorList>
            <person name="Vincent A.T."/>
            <person name="Schiettekatte O."/>
            <person name="Bourhy P."/>
            <person name="Veyrier F.J."/>
            <person name="Picardeau M."/>
        </authorList>
    </citation>
    <scope>NUCLEOTIDE SEQUENCE [LARGE SCALE GENOMIC DNA]</scope>
    <source>
        <strain evidence="1">201800277</strain>
    </source>
</reference>
<dbReference type="EMBL" id="RQFP01000001">
    <property type="protein sequence ID" value="TGK95741.1"/>
    <property type="molecule type" value="Genomic_DNA"/>
</dbReference>
<evidence type="ECO:0000313" key="2">
    <source>
        <dbReference type="Proteomes" id="UP000297891"/>
    </source>
</evidence>
<keyword evidence="2" id="KW-1185">Reference proteome</keyword>
<protein>
    <submittedName>
        <fullName evidence="1">Uncharacterized protein</fullName>
    </submittedName>
</protein>
<proteinExistence type="predicted"/>
<name>A0A2M9Y6S8_9LEPT</name>